<accession>K0TI71</accession>
<dbReference type="PANTHER" id="PTHR36220">
    <property type="entry name" value="UNNAMED PRODUCT"/>
    <property type="match status" value="1"/>
</dbReference>
<protein>
    <submittedName>
        <fullName evidence="2">Uncharacterized protein</fullName>
    </submittedName>
</protein>
<dbReference type="OrthoDB" id="188207at2759"/>
<proteinExistence type="predicted"/>
<reference evidence="2 3" key="1">
    <citation type="journal article" date="2012" name="Genome Biol.">
        <title>Genome and low-iron response of an oceanic diatom adapted to chronic iron limitation.</title>
        <authorList>
            <person name="Lommer M."/>
            <person name="Specht M."/>
            <person name="Roy A.S."/>
            <person name="Kraemer L."/>
            <person name="Andreson R."/>
            <person name="Gutowska M.A."/>
            <person name="Wolf J."/>
            <person name="Bergner S.V."/>
            <person name="Schilhabel M.B."/>
            <person name="Klostermeier U.C."/>
            <person name="Beiko R.G."/>
            <person name="Rosenstiel P."/>
            <person name="Hippler M."/>
            <person name="Laroche J."/>
        </authorList>
    </citation>
    <scope>NUCLEOTIDE SEQUENCE [LARGE SCALE GENOMIC DNA]</scope>
    <source>
        <strain evidence="2 3">CCMP1005</strain>
    </source>
</reference>
<dbReference type="Pfam" id="PF14312">
    <property type="entry name" value="FG-GAP_2"/>
    <property type="match status" value="2"/>
</dbReference>
<keyword evidence="1" id="KW-0732">Signal</keyword>
<dbReference type="AlphaFoldDB" id="K0TI71"/>
<dbReference type="EMBL" id="AGNL01008879">
    <property type="protein sequence ID" value="EJK70207.1"/>
    <property type="molecule type" value="Genomic_DNA"/>
</dbReference>
<name>K0TI71_THAOC</name>
<evidence type="ECO:0000313" key="3">
    <source>
        <dbReference type="Proteomes" id="UP000266841"/>
    </source>
</evidence>
<dbReference type="Proteomes" id="UP000266841">
    <property type="component" value="Unassembled WGS sequence"/>
</dbReference>
<sequence length="140" mass="14987">DGQETELASHRGSYGDNNHEESICLDDGLYSFTFYDSYGDGFNGEFSLTLVPGETIIMRDNSQCLMLGGLGTGDYIGESVAIDGDAIVIGAYGDDDNGSNSGSAHVFVCSGEEWTRQVKLLAPDGAPFDYFGLSVAIYIR</sequence>
<dbReference type="InterPro" id="IPR028994">
    <property type="entry name" value="Integrin_alpha_N"/>
</dbReference>
<comment type="caution">
    <text evidence="2">The sequence shown here is derived from an EMBL/GenBank/DDBJ whole genome shotgun (WGS) entry which is preliminary data.</text>
</comment>
<evidence type="ECO:0000256" key="1">
    <source>
        <dbReference type="ARBA" id="ARBA00022729"/>
    </source>
</evidence>
<organism evidence="2 3">
    <name type="scientific">Thalassiosira oceanica</name>
    <name type="common">Marine diatom</name>
    <dbReference type="NCBI Taxonomy" id="159749"/>
    <lineage>
        <taxon>Eukaryota</taxon>
        <taxon>Sar</taxon>
        <taxon>Stramenopiles</taxon>
        <taxon>Ochrophyta</taxon>
        <taxon>Bacillariophyta</taxon>
        <taxon>Coscinodiscophyceae</taxon>
        <taxon>Thalassiosirophycidae</taxon>
        <taxon>Thalassiosirales</taxon>
        <taxon>Thalassiosiraceae</taxon>
        <taxon>Thalassiosira</taxon>
    </lineage>
</organism>
<evidence type="ECO:0000313" key="2">
    <source>
        <dbReference type="EMBL" id="EJK70207.1"/>
    </source>
</evidence>
<feature type="non-terminal residue" evidence="2">
    <location>
        <position position="1"/>
    </location>
</feature>
<keyword evidence="3" id="KW-1185">Reference proteome</keyword>
<dbReference type="InterPro" id="IPR013517">
    <property type="entry name" value="FG-GAP"/>
</dbReference>
<dbReference type="PANTHER" id="PTHR36220:SF1">
    <property type="entry name" value="GAMMA TUBULIN COMPLEX COMPONENT C-TERMINAL DOMAIN-CONTAINING PROTEIN"/>
    <property type="match status" value="1"/>
</dbReference>
<dbReference type="Gene3D" id="2.130.10.130">
    <property type="entry name" value="Integrin alpha, N-terminal"/>
    <property type="match status" value="1"/>
</dbReference>
<gene>
    <name evidence="2" type="ORF">THAOC_08452</name>
</gene>